<evidence type="ECO:0000313" key="2">
    <source>
        <dbReference type="EMBL" id="EAZ09720.1"/>
    </source>
</evidence>
<dbReference type="AlphaFoldDB" id="A2Z309"/>
<proteinExistence type="predicted"/>
<keyword evidence="3" id="KW-1185">Reference proteome</keyword>
<dbReference type="InterPro" id="IPR029058">
    <property type="entry name" value="AB_hydrolase_fold"/>
</dbReference>
<gene>
    <name evidence="2" type="ORF">OsI_32006</name>
</gene>
<dbReference type="EMBL" id="CM000134">
    <property type="protein sequence ID" value="EAZ09720.1"/>
    <property type="molecule type" value="Genomic_DNA"/>
</dbReference>
<name>A2Z309_ORYSI</name>
<evidence type="ECO:0000256" key="1">
    <source>
        <dbReference type="SAM" id="MobiDB-lite"/>
    </source>
</evidence>
<protein>
    <submittedName>
        <fullName evidence="2">Uncharacterized protein</fullName>
    </submittedName>
</protein>
<dbReference type="Gene3D" id="3.40.50.1820">
    <property type="entry name" value="alpha/beta hydrolase"/>
    <property type="match status" value="1"/>
</dbReference>
<dbReference type="Gramene" id="BGIOSGA031073-TA">
    <property type="protein sequence ID" value="BGIOSGA031073-PA"/>
    <property type="gene ID" value="BGIOSGA031073"/>
</dbReference>
<dbReference type="HOGENOM" id="CLU_1629790_0_0_1"/>
<organism evidence="2 3">
    <name type="scientific">Oryza sativa subsp. indica</name>
    <name type="common">Rice</name>
    <dbReference type="NCBI Taxonomy" id="39946"/>
    <lineage>
        <taxon>Eukaryota</taxon>
        <taxon>Viridiplantae</taxon>
        <taxon>Streptophyta</taxon>
        <taxon>Embryophyta</taxon>
        <taxon>Tracheophyta</taxon>
        <taxon>Spermatophyta</taxon>
        <taxon>Magnoliopsida</taxon>
        <taxon>Liliopsida</taxon>
        <taxon>Poales</taxon>
        <taxon>Poaceae</taxon>
        <taxon>BOP clade</taxon>
        <taxon>Oryzoideae</taxon>
        <taxon>Oryzeae</taxon>
        <taxon>Oryzinae</taxon>
        <taxon>Oryza</taxon>
        <taxon>Oryza sativa</taxon>
    </lineage>
</organism>
<accession>A2Z309</accession>
<sequence length="163" mass="18609">MKHVLKFSKFNTHQDLYMVGRYDDDEDTFSPEEPDHGDNCRSWRCLKYGWLGIHHQVVVQQGSSGRHPSREAVPWREEKDPKTATTHIYTTIDAIPALFDGFPHLKGVDKPYCFEDTDDGGGGKMAEGFYKVYTSMDSTKKHGDLSAQEQVVSEVTRLVGHFR</sequence>
<evidence type="ECO:0000313" key="3">
    <source>
        <dbReference type="Proteomes" id="UP000007015"/>
    </source>
</evidence>
<feature type="compositionally biased region" description="Basic and acidic residues" evidence="1">
    <location>
        <begin position="68"/>
        <end position="80"/>
    </location>
</feature>
<feature type="region of interest" description="Disordered" evidence="1">
    <location>
        <begin position="61"/>
        <end position="80"/>
    </location>
</feature>
<dbReference type="Proteomes" id="UP000007015">
    <property type="component" value="Chromosome 9"/>
</dbReference>
<reference evidence="2 3" key="1">
    <citation type="journal article" date="2005" name="PLoS Biol.">
        <title>The genomes of Oryza sativa: a history of duplications.</title>
        <authorList>
            <person name="Yu J."/>
            <person name="Wang J."/>
            <person name="Lin W."/>
            <person name="Li S."/>
            <person name="Li H."/>
            <person name="Zhou J."/>
            <person name="Ni P."/>
            <person name="Dong W."/>
            <person name="Hu S."/>
            <person name="Zeng C."/>
            <person name="Zhang J."/>
            <person name="Zhang Y."/>
            <person name="Li R."/>
            <person name="Xu Z."/>
            <person name="Li S."/>
            <person name="Li X."/>
            <person name="Zheng H."/>
            <person name="Cong L."/>
            <person name="Lin L."/>
            <person name="Yin J."/>
            <person name="Geng J."/>
            <person name="Li G."/>
            <person name="Shi J."/>
            <person name="Liu J."/>
            <person name="Lv H."/>
            <person name="Li J."/>
            <person name="Wang J."/>
            <person name="Deng Y."/>
            <person name="Ran L."/>
            <person name="Shi X."/>
            <person name="Wang X."/>
            <person name="Wu Q."/>
            <person name="Li C."/>
            <person name="Ren X."/>
            <person name="Wang J."/>
            <person name="Wang X."/>
            <person name="Li D."/>
            <person name="Liu D."/>
            <person name="Zhang X."/>
            <person name="Ji Z."/>
            <person name="Zhao W."/>
            <person name="Sun Y."/>
            <person name="Zhang Z."/>
            <person name="Bao J."/>
            <person name="Han Y."/>
            <person name="Dong L."/>
            <person name="Ji J."/>
            <person name="Chen P."/>
            <person name="Wu S."/>
            <person name="Liu J."/>
            <person name="Xiao Y."/>
            <person name="Bu D."/>
            <person name="Tan J."/>
            <person name="Yang L."/>
            <person name="Ye C."/>
            <person name="Zhang J."/>
            <person name="Xu J."/>
            <person name="Zhou Y."/>
            <person name="Yu Y."/>
            <person name="Zhang B."/>
            <person name="Zhuang S."/>
            <person name="Wei H."/>
            <person name="Liu B."/>
            <person name="Lei M."/>
            <person name="Yu H."/>
            <person name="Li Y."/>
            <person name="Xu H."/>
            <person name="Wei S."/>
            <person name="He X."/>
            <person name="Fang L."/>
            <person name="Zhang Z."/>
            <person name="Zhang Y."/>
            <person name="Huang X."/>
            <person name="Su Z."/>
            <person name="Tong W."/>
            <person name="Li J."/>
            <person name="Tong Z."/>
            <person name="Li S."/>
            <person name="Ye J."/>
            <person name="Wang L."/>
            <person name="Fang L."/>
            <person name="Lei T."/>
            <person name="Chen C."/>
            <person name="Chen H."/>
            <person name="Xu Z."/>
            <person name="Li H."/>
            <person name="Huang H."/>
            <person name="Zhang F."/>
            <person name="Xu H."/>
            <person name="Li N."/>
            <person name="Zhao C."/>
            <person name="Li S."/>
            <person name="Dong L."/>
            <person name="Huang Y."/>
            <person name="Li L."/>
            <person name="Xi Y."/>
            <person name="Qi Q."/>
            <person name="Li W."/>
            <person name="Zhang B."/>
            <person name="Hu W."/>
            <person name="Zhang Y."/>
            <person name="Tian X."/>
            <person name="Jiao Y."/>
            <person name="Liang X."/>
            <person name="Jin J."/>
            <person name="Gao L."/>
            <person name="Zheng W."/>
            <person name="Hao B."/>
            <person name="Liu S."/>
            <person name="Wang W."/>
            <person name="Yuan L."/>
            <person name="Cao M."/>
            <person name="McDermott J."/>
            <person name="Samudrala R."/>
            <person name="Wang J."/>
            <person name="Wong G.K."/>
            <person name="Yang H."/>
        </authorList>
    </citation>
    <scope>NUCLEOTIDE SEQUENCE [LARGE SCALE GENOMIC DNA]</scope>
    <source>
        <strain evidence="3">cv. 93-11</strain>
    </source>
</reference>